<dbReference type="InterPro" id="IPR013815">
    <property type="entry name" value="ATP_grasp_subdomain_1"/>
</dbReference>
<dbReference type="EMBL" id="WCSY01000039">
    <property type="protein sequence ID" value="KAB4305203.1"/>
    <property type="molecule type" value="Genomic_DNA"/>
</dbReference>
<keyword evidence="3 4" id="KW-0067">ATP-binding</keyword>
<sequence length="410" mass="45821">MSKKIMILGANTLQIPLIETAKKLGFITVVVSPVKSEVGHSIADISEICDIKDEDTLLAYAQRHQISGIITDQTDIAVRSVAYVAEKMGLPGIGYETACLFTDKFRMREKCKELGIPTLRYKMARSLNEALVFFEELGSRAILKPVDNQGSKGVSFIDTKEKMIECFTEAMTYSKQKEVLVEQVAHGREFVVEGLAINGRFINLNVGDTYYFNIPDVFAATQRIFPTNADVVLRKKVEEINEKIIKGFGLKQGISHSEFIMNGDDVILIETAARGGGVFISSDLIPLCTGLHTEEFLLNIAMGNINEMPEIKKDQRACCYLAMFLPVGVVECIEGIANVIALPYVHHHNLDAIQIDMHTKEPKDKTARFFLIVEAQDRNELEQRVIEIKQILNGILVRCEDGSLQHPIWA</sequence>
<proteinExistence type="predicted"/>
<dbReference type="AlphaFoldDB" id="A0A412GB87"/>
<dbReference type="InterPro" id="IPR052032">
    <property type="entry name" value="ATP-dep_AA_Ligase"/>
</dbReference>
<name>A0A412GB87_BACT4</name>
<dbReference type="GO" id="GO:0016874">
    <property type="term" value="F:ligase activity"/>
    <property type="evidence" value="ECO:0007669"/>
    <property type="project" value="UniProtKB-KW"/>
</dbReference>
<dbReference type="PROSITE" id="PS50975">
    <property type="entry name" value="ATP_GRASP"/>
    <property type="match status" value="1"/>
</dbReference>
<evidence type="ECO:0000256" key="3">
    <source>
        <dbReference type="ARBA" id="ARBA00022840"/>
    </source>
</evidence>
<gene>
    <name evidence="6" type="ORF">GAO51_26640</name>
</gene>
<protein>
    <submittedName>
        <fullName evidence="6">ATP-grasp domain-containing protein</fullName>
    </submittedName>
</protein>
<comment type="caution">
    <text evidence="6">The sequence shown here is derived from an EMBL/GenBank/DDBJ whole genome shotgun (WGS) entry which is preliminary data.</text>
</comment>
<evidence type="ECO:0000256" key="1">
    <source>
        <dbReference type="ARBA" id="ARBA00022598"/>
    </source>
</evidence>
<evidence type="ECO:0000259" key="5">
    <source>
        <dbReference type="PROSITE" id="PS50975"/>
    </source>
</evidence>
<evidence type="ECO:0000313" key="6">
    <source>
        <dbReference type="EMBL" id="KAB4305203.1"/>
    </source>
</evidence>
<organism evidence="6 7">
    <name type="scientific">Bacteroides thetaiotaomicron</name>
    <dbReference type="NCBI Taxonomy" id="818"/>
    <lineage>
        <taxon>Bacteria</taxon>
        <taxon>Pseudomonadati</taxon>
        <taxon>Bacteroidota</taxon>
        <taxon>Bacteroidia</taxon>
        <taxon>Bacteroidales</taxon>
        <taxon>Bacteroidaceae</taxon>
        <taxon>Bacteroides</taxon>
    </lineage>
</organism>
<dbReference type="Pfam" id="PF13535">
    <property type="entry name" value="ATP-grasp_4"/>
    <property type="match status" value="1"/>
</dbReference>
<reference evidence="6 7" key="1">
    <citation type="journal article" date="2019" name="Nat. Med.">
        <title>A library of human gut bacterial isolates paired with longitudinal multiomics data enables mechanistic microbiome research.</title>
        <authorList>
            <person name="Poyet M."/>
            <person name="Groussin M."/>
            <person name="Gibbons S.M."/>
            <person name="Avila-Pacheco J."/>
            <person name="Jiang X."/>
            <person name="Kearney S.M."/>
            <person name="Perrotta A.R."/>
            <person name="Berdy B."/>
            <person name="Zhao S."/>
            <person name="Lieberman T.D."/>
            <person name="Swanson P.K."/>
            <person name="Smith M."/>
            <person name="Roesemann S."/>
            <person name="Alexander J.E."/>
            <person name="Rich S.A."/>
            <person name="Livny J."/>
            <person name="Vlamakis H."/>
            <person name="Clish C."/>
            <person name="Bullock K."/>
            <person name="Deik A."/>
            <person name="Scott J."/>
            <person name="Pierce K.A."/>
            <person name="Xavier R.J."/>
            <person name="Alm E.J."/>
        </authorList>
    </citation>
    <scope>NUCLEOTIDE SEQUENCE [LARGE SCALE GENOMIC DNA]</scope>
    <source>
        <strain evidence="6 7">BIOML-A188</strain>
    </source>
</reference>
<dbReference type="InterPro" id="IPR016185">
    <property type="entry name" value="PreATP-grasp_dom_sf"/>
</dbReference>
<accession>A0A412GB87</accession>
<dbReference type="Gene3D" id="3.40.50.20">
    <property type="match status" value="1"/>
</dbReference>
<dbReference type="Gene3D" id="3.30.470.20">
    <property type="entry name" value="ATP-grasp fold, B domain"/>
    <property type="match status" value="1"/>
</dbReference>
<dbReference type="RefSeq" id="WP_117980137.1">
    <property type="nucleotide sequence ID" value="NZ_CAXSXH010000038.1"/>
</dbReference>
<evidence type="ECO:0000256" key="2">
    <source>
        <dbReference type="ARBA" id="ARBA00022741"/>
    </source>
</evidence>
<feature type="domain" description="ATP-grasp" evidence="5">
    <location>
        <begin position="108"/>
        <end position="302"/>
    </location>
</feature>
<dbReference type="SUPFAM" id="SSF56059">
    <property type="entry name" value="Glutathione synthetase ATP-binding domain-like"/>
    <property type="match status" value="1"/>
</dbReference>
<dbReference type="Proteomes" id="UP000440614">
    <property type="component" value="Unassembled WGS sequence"/>
</dbReference>
<dbReference type="Gene3D" id="3.30.1490.20">
    <property type="entry name" value="ATP-grasp fold, A domain"/>
    <property type="match status" value="1"/>
</dbReference>
<dbReference type="GO" id="GO:0005524">
    <property type="term" value="F:ATP binding"/>
    <property type="evidence" value="ECO:0007669"/>
    <property type="project" value="UniProtKB-UniRule"/>
</dbReference>
<dbReference type="PANTHER" id="PTHR43585">
    <property type="entry name" value="FUMIPYRROLE BIOSYNTHESIS PROTEIN C"/>
    <property type="match status" value="1"/>
</dbReference>
<evidence type="ECO:0000313" key="7">
    <source>
        <dbReference type="Proteomes" id="UP000440614"/>
    </source>
</evidence>
<dbReference type="GO" id="GO:0046872">
    <property type="term" value="F:metal ion binding"/>
    <property type="evidence" value="ECO:0007669"/>
    <property type="project" value="InterPro"/>
</dbReference>
<dbReference type="PANTHER" id="PTHR43585:SF2">
    <property type="entry name" value="ATP-GRASP ENZYME FSQD"/>
    <property type="match status" value="1"/>
</dbReference>
<dbReference type="InterPro" id="IPR011761">
    <property type="entry name" value="ATP-grasp"/>
</dbReference>
<dbReference type="SUPFAM" id="SSF52440">
    <property type="entry name" value="PreATP-grasp domain"/>
    <property type="match status" value="1"/>
</dbReference>
<keyword evidence="2 4" id="KW-0547">Nucleotide-binding</keyword>
<evidence type="ECO:0000256" key="4">
    <source>
        <dbReference type="PROSITE-ProRule" id="PRU00409"/>
    </source>
</evidence>
<keyword evidence="1" id="KW-0436">Ligase</keyword>